<dbReference type="Proteomes" id="UP001330812">
    <property type="component" value="Chromosome"/>
</dbReference>
<protein>
    <submittedName>
        <fullName evidence="3">LLM class flavin-dependent oxidoreductase</fullName>
    </submittedName>
</protein>
<feature type="domain" description="Luciferase-like" evidence="2">
    <location>
        <begin position="5"/>
        <end position="317"/>
    </location>
</feature>
<reference evidence="3 4" key="1">
    <citation type="journal article" date="2015" name="Int. J. Syst. Evol. Microbiol.">
        <title>Amycolatopsis rhabdoformis sp. nov., an actinomycete isolated from a tropical forest soil.</title>
        <authorList>
            <person name="Souza W.R."/>
            <person name="Silva R.E."/>
            <person name="Goodfellow M."/>
            <person name="Busarakam K."/>
            <person name="Figueiro F.S."/>
            <person name="Ferreira D."/>
            <person name="Rodrigues-Filho E."/>
            <person name="Moraes L.A.B."/>
            <person name="Zucchi T.D."/>
        </authorList>
    </citation>
    <scope>NUCLEOTIDE SEQUENCE [LARGE SCALE GENOMIC DNA]</scope>
    <source>
        <strain evidence="3 4">NCIMB 14900</strain>
    </source>
</reference>
<keyword evidence="1" id="KW-0560">Oxidoreductase</keyword>
<dbReference type="Gene3D" id="3.20.20.30">
    <property type="entry name" value="Luciferase-like domain"/>
    <property type="match status" value="1"/>
</dbReference>
<evidence type="ECO:0000256" key="1">
    <source>
        <dbReference type="ARBA" id="ARBA00023002"/>
    </source>
</evidence>
<organism evidence="3 4">
    <name type="scientific">Amycolatopsis rhabdoformis</name>
    <dbReference type="NCBI Taxonomy" id="1448059"/>
    <lineage>
        <taxon>Bacteria</taxon>
        <taxon>Bacillati</taxon>
        <taxon>Actinomycetota</taxon>
        <taxon>Actinomycetes</taxon>
        <taxon>Pseudonocardiales</taxon>
        <taxon>Pseudonocardiaceae</taxon>
        <taxon>Amycolatopsis</taxon>
    </lineage>
</organism>
<accession>A0ABZ1HYZ7</accession>
<dbReference type="PANTHER" id="PTHR43244:SF1">
    <property type="entry name" value="5,10-METHYLENETETRAHYDROMETHANOPTERIN REDUCTASE"/>
    <property type="match status" value="1"/>
</dbReference>
<gene>
    <name evidence="3" type="ORF">VSH64_27395</name>
</gene>
<dbReference type="InterPro" id="IPR050564">
    <property type="entry name" value="F420-G6PD/mer"/>
</dbReference>
<dbReference type="CDD" id="cd01097">
    <property type="entry name" value="Tetrahydromethanopterin_reductase"/>
    <property type="match status" value="1"/>
</dbReference>
<keyword evidence="4" id="KW-1185">Reference proteome</keyword>
<evidence type="ECO:0000313" key="4">
    <source>
        <dbReference type="Proteomes" id="UP001330812"/>
    </source>
</evidence>
<dbReference type="SUPFAM" id="SSF51679">
    <property type="entry name" value="Bacterial luciferase-like"/>
    <property type="match status" value="1"/>
</dbReference>
<dbReference type="PANTHER" id="PTHR43244">
    <property type="match status" value="1"/>
</dbReference>
<name>A0ABZ1HYZ7_9PSEU</name>
<sequence>MRTATTVQGSDNWPETLEFVLEAEKLGLDVCWVAEAWGSDAPSVLGFLAGRTSRLQLGSGIMQVGVRTPVAVAQAALTLADMSGGRFSLGLGPSGPQVLEGLHGVPFAKPLTRMRETVEIVRSAFAGEKISFSGKAFEIPLPGEARPMRLSSKANEDIPIYLATLSPKMLELTGEVADGWLGTSFVPEGAAAYFSHLDAGLAKSGRRRDDLDVCQGAEVAFAADEAELRTMVGSRKRELAFSLGGMGSASTNFYNDAYSRQGWAEVAAEVRERWQSGDRDGAATLVTDEMVLGTTLIGTEDMVRARLRVWRDAGVDTVRLYPSGDTLEKKLTTLGRALDLVRQVG</sequence>
<evidence type="ECO:0000259" key="2">
    <source>
        <dbReference type="Pfam" id="PF00296"/>
    </source>
</evidence>
<proteinExistence type="predicted"/>
<dbReference type="InterPro" id="IPR011251">
    <property type="entry name" value="Luciferase-like_dom"/>
</dbReference>
<evidence type="ECO:0000313" key="3">
    <source>
        <dbReference type="EMBL" id="WSE26605.1"/>
    </source>
</evidence>
<dbReference type="EMBL" id="CP142149">
    <property type="protein sequence ID" value="WSE26605.1"/>
    <property type="molecule type" value="Genomic_DNA"/>
</dbReference>
<dbReference type="Pfam" id="PF00296">
    <property type="entry name" value="Bac_luciferase"/>
    <property type="match status" value="1"/>
</dbReference>
<dbReference type="RefSeq" id="WP_326565587.1">
    <property type="nucleotide sequence ID" value="NZ_CP142149.1"/>
</dbReference>
<dbReference type="InterPro" id="IPR036661">
    <property type="entry name" value="Luciferase-like_sf"/>
</dbReference>